<protein>
    <recommendedName>
        <fullName evidence="3">Lipoprotein</fullName>
    </recommendedName>
</protein>
<dbReference type="EMBL" id="CP071091">
    <property type="protein sequence ID" value="QSQ16424.1"/>
    <property type="molecule type" value="Genomic_DNA"/>
</dbReference>
<proteinExistence type="predicted"/>
<accession>A0ABX7NCB0</accession>
<evidence type="ECO:0000313" key="2">
    <source>
        <dbReference type="Proteomes" id="UP000663090"/>
    </source>
</evidence>
<organism evidence="1 2">
    <name type="scientific">Myxococcus landrumensis</name>
    <dbReference type="NCBI Taxonomy" id="2813577"/>
    <lineage>
        <taxon>Bacteria</taxon>
        <taxon>Pseudomonadati</taxon>
        <taxon>Myxococcota</taxon>
        <taxon>Myxococcia</taxon>
        <taxon>Myxococcales</taxon>
        <taxon>Cystobacterineae</taxon>
        <taxon>Myxococcaceae</taxon>
        <taxon>Myxococcus</taxon>
    </lineage>
</organism>
<dbReference type="Proteomes" id="UP000663090">
    <property type="component" value="Chromosome"/>
</dbReference>
<evidence type="ECO:0000313" key="1">
    <source>
        <dbReference type="EMBL" id="QSQ16424.1"/>
    </source>
</evidence>
<gene>
    <name evidence="1" type="ORF">JY572_10400</name>
</gene>
<name>A0ABX7NCB0_9BACT</name>
<keyword evidence="2" id="KW-1185">Reference proteome</keyword>
<evidence type="ECO:0008006" key="3">
    <source>
        <dbReference type="Google" id="ProtNLM"/>
    </source>
</evidence>
<sequence>MTQSTQTHTCISCKKTEGGEVVGSTYVSTGDNGMIVRFWMCDECALPLGPGQGPIDMDEPIPVPHQPRG</sequence>
<dbReference type="RefSeq" id="WP_206718085.1">
    <property type="nucleotide sequence ID" value="NZ_CP071091.1"/>
</dbReference>
<reference evidence="1 2" key="1">
    <citation type="submission" date="2021-02" db="EMBL/GenBank/DDBJ databases">
        <title>De Novo genome assembly of isolated myxobacteria.</title>
        <authorList>
            <person name="Stevens D.C."/>
        </authorList>
    </citation>
    <scope>NUCLEOTIDE SEQUENCE [LARGE SCALE GENOMIC DNA]</scope>
    <source>
        <strain evidence="1 2">SCHIC003</strain>
    </source>
</reference>